<dbReference type="GO" id="GO:0019005">
    <property type="term" value="C:SCF ubiquitin ligase complex"/>
    <property type="evidence" value="ECO:0007669"/>
    <property type="project" value="TreeGrafter"/>
</dbReference>
<dbReference type="SUPFAM" id="SSF48452">
    <property type="entry name" value="TPR-like"/>
    <property type="match status" value="1"/>
</dbReference>
<accession>A0A068RXB0</accession>
<dbReference type="InterPro" id="IPR011990">
    <property type="entry name" value="TPR-like_helical_dom_sf"/>
</dbReference>
<evidence type="ECO:0008006" key="3">
    <source>
        <dbReference type="Google" id="ProtNLM"/>
    </source>
</evidence>
<proteinExistence type="predicted"/>
<dbReference type="PANTHER" id="PTHR13318:SF95">
    <property type="entry name" value="F-BOX PROTEIN YLR352W"/>
    <property type="match status" value="1"/>
</dbReference>
<dbReference type="Gene3D" id="1.25.40.10">
    <property type="entry name" value="Tetratricopeptide repeat domain"/>
    <property type="match status" value="1"/>
</dbReference>
<protein>
    <recommendedName>
        <fullName evidence="3">F-box domain-containing protein</fullName>
    </recommendedName>
</protein>
<evidence type="ECO:0000313" key="2">
    <source>
        <dbReference type="Proteomes" id="UP000027586"/>
    </source>
</evidence>
<comment type="caution">
    <text evidence="1">The sequence shown here is derived from an EMBL/GenBank/DDBJ whole genome shotgun (WGS) entry which is preliminary data.</text>
</comment>
<dbReference type="AlphaFoldDB" id="A0A068RXB0"/>
<gene>
    <name evidence="1" type="ORF">LCOR_06015.1</name>
</gene>
<dbReference type="InterPro" id="IPR032675">
    <property type="entry name" value="LRR_dom_sf"/>
</dbReference>
<evidence type="ECO:0000313" key="1">
    <source>
        <dbReference type="EMBL" id="CDH54798.1"/>
    </source>
</evidence>
<reference evidence="1" key="1">
    <citation type="submission" date="2013-08" db="EMBL/GenBank/DDBJ databases">
        <title>Gene expansion shapes genome architecture in the human pathogen Lichtheimia corymbifera: an evolutionary genomics analysis in the ancient terrestrial Mucorales (Mucoromycotina).</title>
        <authorList>
            <person name="Schwartze V.U."/>
            <person name="Winter S."/>
            <person name="Shelest E."/>
            <person name="Marcet-Houben M."/>
            <person name="Horn F."/>
            <person name="Wehner S."/>
            <person name="Hoffmann K."/>
            <person name="Riege K."/>
            <person name="Sammeth M."/>
            <person name="Nowrousian M."/>
            <person name="Valiante V."/>
            <person name="Linde J."/>
            <person name="Jacobsen I.D."/>
            <person name="Marz M."/>
            <person name="Brakhage A.A."/>
            <person name="Gabaldon T."/>
            <person name="Bocker S."/>
            <person name="Voigt K."/>
        </authorList>
    </citation>
    <scope>NUCLEOTIDE SEQUENCE [LARGE SCALE GENOMIC DNA]</scope>
    <source>
        <strain evidence="1">FSU 9682</strain>
    </source>
</reference>
<dbReference type="GO" id="GO:0031146">
    <property type="term" value="P:SCF-dependent proteasomal ubiquitin-dependent protein catabolic process"/>
    <property type="evidence" value="ECO:0007669"/>
    <property type="project" value="TreeGrafter"/>
</dbReference>
<dbReference type="Gene3D" id="3.80.10.10">
    <property type="entry name" value="Ribonuclease Inhibitor"/>
    <property type="match status" value="2"/>
</dbReference>
<name>A0A068RXB0_9FUNG</name>
<keyword evidence="2" id="KW-1185">Reference proteome</keyword>
<dbReference type="SUPFAM" id="SSF52047">
    <property type="entry name" value="RNI-like"/>
    <property type="match status" value="2"/>
</dbReference>
<sequence>MENISWSELLKTPIVTAQHGNDGNRIAATTEALRQAAHQFAQVLNERAKLLANSAQFDAALRDAAAIRALLPRSGLGYLCAGDVHCQQRCYAAAVAMYDQGLQTAPESDPYYHQLQQQREKATADNNKRVDFISQLPLDVVITNIIPRMERRCYSDLPPEYLYVSRAWRERFLQQPNGLYFNFGEEPNTFKTGHDQLVRFAPYVQELRGEVFGEAELEDLFSRAQFSNLKELGICCDATIQHLSLLNGLQLISDSLTHLSIEGHNGLRLYDILESCPNLVSLEAEEIDAQMSSLPSSHHRKITHLALHDVPATAYNYDEMDDLLSRFPSLLSFEITPIPDSAILMTLHKHCPYLQVLYFGERSDHLYNSDVHSHRKGIKFAHLGGYYGEEPYVQDDLIQFFYFHRDSLEEIVFKGDINVGDDAYWKLESGRVVQQRAYSEPLSPASDPIQSEGSFLRLSSINFSGTDPSPSIGIIAWLISNAPNLKAIIVNESALQPDVANVMITSKHLSKLEIVRETSSYDYRGIIRFLEYHIGIGEASTLNEITITTRRMSPESTWIPLISKLQCLKNLKLHARFIPTDCLPAMDEIRRGCPALEELTLGVRGCNIGDGIINSFCQHSNLKCLRIGSDSLHPVNLMLIALYSRLDSLYLHSHVPEKIMNIMRNNVSKIVICK</sequence>
<dbReference type="EMBL" id="CBTN010000025">
    <property type="protein sequence ID" value="CDH54798.1"/>
    <property type="molecule type" value="Genomic_DNA"/>
</dbReference>
<dbReference type="Proteomes" id="UP000027586">
    <property type="component" value="Unassembled WGS sequence"/>
</dbReference>
<dbReference type="OrthoDB" id="2243253at2759"/>
<dbReference type="VEuPathDB" id="FungiDB:LCOR_06015.1"/>
<organism evidence="1 2">
    <name type="scientific">Lichtheimia corymbifera JMRC:FSU:9682</name>
    <dbReference type="NCBI Taxonomy" id="1263082"/>
    <lineage>
        <taxon>Eukaryota</taxon>
        <taxon>Fungi</taxon>
        <taxon>Fungi incertae sedis</taxon>
        <taxon>Mucoromycota</taxon>
        <taxon>Mucoromycotina</taxon>
        <taxon>Mucoromycetes</taxon>
        <taxon>Mucorales</taxon>
        <taxon>Lichtheimiaceae</taxon>
        <taxon>Lichtheimia</taxon>
    </lineage>
</organism>
<dbReference type="PANTHER" id="PTHR13318">
    <property type="entry name" value="PARTNER OF PAIRED, ISOFORM B-RELATED"/>
    <property type="match status" value="1"/>
</dbReference>